<evidence type="ECO:0000256" key="3">
    <source>
        <dbReference type="ARBA" id="ARBA00022989"/>
    </source>
</evidence>
<dbReference type="Pfam" id="PF00902">
    <property type="entry name" value="TatC"/>
    <property type="match status" value="1"/>
</dbReference>
<keyword evidence="2 5" id="KW-0812">Transmembrane</keyword>
<dbReference type="PANTHER" id="PTHR30371">
    <property type="entry name" value="SEC-INDEPENDENT PROTEIN TRANSLOCASE PROTEIN TATC"/>
    <property type="match status" value="1"/>
</dbReference>
<keyword evidence="5" id="KW-0811">Translocation</keyword>
<dbReference type="InterPro" id="IPR002033">
    <property type="entry name" value="TatC"/>
</dbReference>
<keyword evidence="4 5" id="KW-0472">Membrane</keyword>
<keyword evidence="3 5" id="KW-1133">Transmembrane helix</keyword>
<dbReference type="PATRIC" id="fig|1461583.4.peg.779"/>
<evidence type="ECO:0000256" key="1">
    <source>
        <dbReference type="ARBA" id="ARBA00004141"/>
    </source>
</evidence>
<keyword evidence="5" id="KW-1003">Cell membrane</keyword>
<protein>
    <recommendedName>
        <fullName evidence="5">Sec-independent protein translocase protein TatC</fullName>
    </recommendedName>
</protein>
<proteinExistence type="inferred from homology"/>
<reference evidence="6" key="1">
    <citation type="submission" date="2014-07" db="EMBL/GenBank/DDBJ databases">
        <authorList>
            <person name="Urmite Genomes Urmite Genomes"/>
        </authorList>
    </citation>
    <scope>NUCLEOTIDE SEQUENCE</scope>
    <source>
        <strain evidence="6">13S34_air</strain>
    </source>
</reference>
<feature type="transmembrane region" description="Helical" evidence="5">
    <location>
        <begin position="138"/>
        <end position="160"/>
    </location>
</feature>
<dbReference type="NCBIfam" id="TIGR00945">
    <property type="entry name" value="tatC"/>
    <property type="match status" value="1"/>
</dbReference>
<evidence type="ECO:0000256" key="2">
    <source>
        <dbReference type="ARBA" id="ARBA00022692"/>
    </source>
</evidence>
<dbReference type="GO" id="GO:0033281">
    <property type="term" value="C:TAT protein transport complex"/>
    <property type="evidence" value="ECO:0007669"/>
    <property type="project" value="UniProtKB-UniRule"/>
</dbReference>
<comment type="subunit">
    <text evidence="5">Forms a complex with TatA.</text>
</comment>
<evidence type="ECO:0000256" key="5">
    <source>
        <dbReference type="HAMAP-Rule" id="MF_00902"/>
    </source>
</evidence>
<comment type="subcellular location">
    <subcellularLocation>
        <location evidence="5">Cell membrane</location>
        <topology evidence="5">Multi-pass membrane protein</topology>
    </subcellularLocation>
    <subcellularLocation>
        <location evidence="1">Membrane</location>
        <topology evidence="1">Multi-pass membrane protein</topology>
    </subcellularLocation>
</comment>
<keyword evidence="5" id="KW-0813">Transport</keyword>
<comment type="similarity">
    <text evidence="5">Belongs to the TatC family.</text>
</comment>
<feature type="transmembrane region" description="Helical" evidence="5">
    <location>
        <begin position="101"/>
        <end position="126"/>
    </location>
</feature>
<evidence type="ECO:0000256" key="4">
    <source>
        <dbReference type="ARBA" id="ARBA00023136"/>
    </source>
</evidence>
<sequence>MDPYKNDNISPLDIETTTLEVSSPTEVEVVETVEEQEDSPIVEMGESLYEHISDLRKQLIKSVIVFIAFFIFVFATINYWFPYVTRGYNLVVLGPLEVIKFYTSISAALALGLSLPFLIHFIWRFVKPGLLENETKFLGLYAPVMFLLFIAGVAFGYFVVNPLSFTFLMKLGAINFDLMITAGEYVRFLLMTTIPLGLLFQLPIVTLFLASIGILSSVSMKKIRKWSYVIMALLSALITPPDFISQLLVLIPMIVLYEISIFLVKRVERRQSQSVITT</sequence>
<feature type="transmembrane region" description="Helical" evidence="5">
    <location>
        <begin position="188"/>
        <end position="214"/>
    </location>
</feature>
<dbReference type="GO" id="GO:0043953">
    <property type="term" value="P:protein transport by the Tat complex"/>
    <property type="evidence" value="ECO:0007669"/>
    <property type="project" value="UniProtKB-UniRule"/>
</dbReference>
<comment type="function">
    <text evidence="5">Part of the twin-arginine translocation (Tat) system that transports large folded proteins containing a characteristic twin-arginine motif in their signal peptide across membranes.</text>
</comment>
<accession>A0A078M1G1</accession>
<gene>
    <name evidence="6" type="primary">tatC1</name>
    <name evidence="5" type="synonym">tatC</name>
    <name evidence="6" type="ORF">BN1050_00816</name>
</gene>
<feature type="transmembrane region" description="Helical" evidence="5">
    <location>
        <begin position="226"/>
        <end position="241"/>
    </location>
</feature>
<dbReference type="GO" id="GO:0065002">
    <property type="term" value="P:intracellular protein transmembrane transport"/>
    <property type="evidence" value="ECO:0007669"/>
    <property type="project" value="TreeGrafter"/>
</dbReference>
<feature type="transmembrane region" description="Helical" evidence="5">
    <location>
        <begin position="247"/>
        <end position="264"/>
    </location>
</feature>
<feature type="transmembrane region" description="Helical" evidence="5">
    <location>
        <begin position="63"/>
        <end position="81"/>
    </location>
</feature>
<dbReference type="PANTHER" id="PTHR30371:SF4">
    <property type="entry name" value="SEC-INDEPENDENT PROTEIN TRANSLOCASE PROTEIN TATCD"/>
    <property type="match status" value="1"/>
</dbReference>
<name>A0A078M1G1_9BACL</name>
<dbReference type="AlphaFoldDB" id="A0A078M1G1"/>
<dbReference type="HOGENOM" id="CLU_031942_3_1_9"/>
<organism evidence="6">
    <name type="scientific">Metalysinibacillus saudimassiliensis</name>
    <dbReference type="NCBI Taxonomy" id="1461583"/>
    <lineage>
        <taxon>Bacteria</taxon>
        <taxon>Bacillati</taxon>
        <taxon>Bacillota</taxon>
        <taxon>Bacilli</taxon>
        <taxon>Bacillales</taxon>
        <taxon>Caryophanaceae</taxon>
        <taxon>Metalysinibacillus</taxon>
    </lineage>
</organism>
<evidence type="ECO:0000313" key="6">
    <source>
        <dbReference type="EMBL" id="CEA01193.1"/>
    </source>
</evidence>
<dbReference type="HAMAP" id="MF_00902">
    <property type="entry name" value="TatC"/>
    <property type="match status" value="1"/>
</dbReference>
<dbReference type="EMBL" id="LN483074">
    <property type="protein sequence ID" value="CEA01193.1"/>
    <property type="molecule type" value="Genomic_DNA"/>
</dbReference>
<dbReference type="PRINTS" id="PR01840">
    <property type="entry name" value="TATCFAMILY"/>
</dbReference>
<keyword evidence="5" id="KW-0653">Protein transport</keyword>
<dbReference type="GO" id="GO:0009977">
    <property type="term" value="F:proton motive force dependent protein transmembrane transporter activity"/>
    <property type="evidence" value="ECO:0007669"/>
    <property type="project" value="TreeGrafter"/>
</dbReference>